<protein>
    <submittedName>
        <fullName evidence="2">Helix-turn-helix domain-containing protein</fullName>
    </submittedName>
</protein>
<evidence type="ECO:0000313" key="5">
    <source>
        <dbReference type="EMBL" id="QQX12750.1"/>
    </source>
</evidence>
<evidence type="ECO:0000313" key="2">
    <source>
        <dbReference type="EMBL" id="MDH1507553.1"/>
    </source>
</evidence>
<gene>
    <name evidence="5" type="ORF">JC965_26875</name>
    <name evidence="2" type="ORF">N5I20_21150</name>
    <name evidence="3" type="ORF">SJS77_02995</name>
    <name evidence="4" type="ORF">VCX44_02395</name>
</gene>
<dbReference type="EMBL" id="CP068231">
    <property type="protein sequence ID" value="QQX12750.1"/>
    <property type="molecule type" value="Genomic_DNA"/>
</dbReference>
<reference evidence="4 7" key="4">
    <citation type="submission" date="2023-12" db="EMBL/GenBank/DDBJ databases">
        <title>Characterization of antibiotic resistance in Aeromonas spp. in hospital effluent.</title>
        <authorList>
            <person name="Negoseki B.R.S."/>
            <person name="Krul D."/>
            <person name="Siqueira A.C."/>
            <person name="Almeida M."/>
            <person name="Mesa D."/>
            <person name="Conte D."/>
            <person name="Dalla-Costa L.M."/>
        </authorList>
    </citation>
    <scope>NUCLEOTIDE SEQUENCE [LARGE SCALE GENOMIC DNA]</scope>
    <source>
        <strain evidence="4 7">36v</strain>
    </source>
</reference>
<organism evidence="2 6">
    <name type="scientific">Aeromonas caviae</name>
    <name type="common">Aeromonas punctata</name>
    <dbReference type="NCBI Taxonomy" id="648"/>
    <lineage>
        <taxon>Bacteria</taxon>
        <taxon>Pseudomonadati</taxon>
        <taxon>Pseudomonadota</taxon>
        <taxon>Gammaproteobacteria</taxon>
        <taxon>Aeromonadales</taxon>
        <taxon>Aeromonadaceae</taxon>
        <taxon>Aeromonas</taxon>
    </lineage>
</organism>
<dbReference type="Proteomes" id="UP001161704">
    <property type="component" value="Unassembled WGS sequence"/>
</dbReference>
<evidence type="ECO:0000313" key="6">
    <source>
        <dbReference type="Proteomes" id="UP001161704"/>
    </source>
</evidence>
<name>A0A6I4WMQ1_AERCA</name>
<dbReference type="RefSeq" id="WP_148248225.1">
    <property type="nucleotide sequence ID" value="NZ_JAOCIE010000020.1"/>
</dbReference>
<dbReference type="InterPro" id="IPR001387">
    <property type="entry name" value="Cro/C1-type_HTH"/>
</dbReference>
<dbReference type="EMBL" id="JAYGOJ010000006">
    <property type="protein sequence ID" value="MEA9434690.1"/>
    <property type="molecule type" value="Genomic_DNA"/>
</dbReference>
<evidence type="ECO:0000313" key="4">
    <source>
        <dbReference type="EMBL" id="MEA9434690.1"/>
    </source>
</evidence>
<reference evidence="3" key="3">
    <citation type="submission" date="2023-11" db="EMBL/GenBank/DDBJ databases">
        <title>WGS of Aeromonas in Northern Israel.</title>
        <authorList>
            <person name="Hershko Y."/>
        </authorList>
    </citation>
    <scope>NUCLEOTIDE SEQUENCE</scope>
    <source>
        <strain evidence="3">77416</strain>
    </source>
</reference>
<dbReference type="Pfam" id="PF01381">
    <property type="entry name" value="HTH_3"/>
    <property type="match status" value="1"/>
</dbReference>
<geneLocation type="plasmid" evidence="5">
    <name>p1</name>
</geneLocation>
<evidence type="ECO:0000259" key="1">
    <source>
        <dbReference type="PROSITE" id="PS50943"/>
    </source>
</evidence>
<dbReference type="AlphaFoldDB" id="A0A6I4WMQ1"/>
<feature type="domain" description="HTH cro/C1-type" evidence="1">
    <location>
        <begin position="31"/>
        <end position="66"/>
    </location>
</feature>
<proteinExistence type="predicted"/>
<dbReference type="InterPro" id="IPR010982">
    <property type="entry name" value="Lambda_DNA-bd_dom_sf"/>
</dbReference>
<reference evidence="5" key="1">
    <citation type="submission" date="2021-01" db="EMBL/GenBank/DDBJ databases">
        <title>GES Beta-lactamases isolated from hospital effluents in Brazil.</title>
        <authorList>
            <person name="Conte D."/>
            <person name="Mesa D."/>
            <person name="Palmeiro J.K."/>
            <person name="Dalla-Costa L.M."/>
        </authorList>
    </citation>
    <scope>NUCLEOTIDE SEQUENCE [LARGE SCALE GENOMIC DNA]</scope>
    <source>
        <strain evidence="5">Aero21</strain>
        <plasmid evidence="5">p1</plasmid>
    </source>
</reference>
<dbReference type="EMBL" id="JAOCIZ010000132">
    <property type="protein sequence ID" value="MDH1507553.1"/>
    <property type="molecule type" value="Genomic_DNA"/>
</dbReference>
<dbReference type="Proteomes" id="UP001277183">
    <property type="component" value="Unassembled WGS sequence"/>
</dbReference>
<sequence>MTARAPHATPWIEGKPSPLNANDFLQVRLFIAHLRPDQKLSQHQMADLLGVACNTYSKWERGYQPPPPFACRAVELLLYVTLANKGHFKGESHAMALLARFTRDAGKGEANA</sequence>
<dbReference type="EMBL" id="JAWZVU010000019">
    <property type="protein sequence ID" value="MDX7719445.1"/>
    <property type="molecule type" value="Genomic_DNA"/>
</dbReference>
<evidence type="ECO:0000313" key="3">
    <source>
        <dbReference type="EMBL" id="MDX7719445.1"/>
    </source>
</evidence>
<dbReference type="Gene3D" id="1.10.260.40">
    <property type="entry name" value="lambda repressor-like DNA-binding domains"/>
    <property type="match status" value="1"/>
</dbReference>
<evidence type="ECO:0000313" key="7">
    <source>
        <dbReference type="Proteomes" id="UP001304847"/>
    </source>
</evidence>
<dbReference type="Proteomes" id="UP001304847">
    <property type="component" value="Unassembled WGS sequence"/>
</dbReference>
<dbReference type="GO" id="GO:0003677">
    <property type="term" value="F:DNA binding"/>
    <property type="evidence" value="ECO:0007669"/>
    <property type="project" value="InterPro"/>
</dbReference>
<reference evidence="2" key="2">
    <citation type="submission" date="2022-09" db="EMBL/GenBank/DDBJ databases">
        <title>Intensive care unit water sources are persistently colonized with multi-drug resistant bacteria and are the site of extensive horizontal gene transfer of antibiotic resistance genes.</title>
        <authorList>
            <person name="Diorio-Toth L."/>
        </authorList>
    </citation>
    <scope>NUCLEOTIDE SEQUENCE</scope>
    <source>
        <strain evidence="2">GD03710</strain>
    </source>
</reference>
<keyword evidence="5" id="KW-0614">Plasmid</keyword>
<accession>A0A6I4WMQ1</accession>
<dbReference type="CDD" id="cd00093">
    <property type="entry name" value="HTH_XRE"/>
    <property type="match status" value="1"/>
</dbReference>
<dbReference type="SUPFAM" id="SSF47413">
    <property type="entry name" value="lambda repressor-like DNA-binding domains"/>
    <property type="match status" value="1"/>
</dbReference>
<dbReference type="PROSITE" id="PS50943">
    <property type="entry name" value="HTH_CROC1"/>
    <property type="match status" value="1"/>
</dbReference>
<keyword evidence="7" id="KW-1185">Reference proteome</keyword>